<sequence>MDRFKFNTEIAPDFFYIQNLKKKPTETFYEYTTRWRSEAAKVRPALEEEQMNKFFVSAQDPYYYERLMVIENHKFSDIIKLQERIEEGFKSGMAAGYVTPIPAVAVENSSQWVNTNKTCAYHSDIKGHIIDECRTLKDKIQTLTDSKIIQAKKVIPNVRNNPLPDNRVDGVHVIEMDGEWDLGGSIGLIRVGDDFKLAFTITPIVVQMQWLVEVEVTTSVPFEVEVASPTTTPALFEVEVATSFTMKVSTTPPFNSKVIPWDYVAEARRKGKAKLEESDVAQGMARTGRIYTPEHLGGSSKEASTKQLIIETVPDDLWRKVTVREYSIVDHLNKTLAQIYILSLLQNSEAHKNALIKVLNEDYVPNNITYRERANMVRQVLENHKITFHEDELPPEGLGKDFHEIWARSINVKAFDGSQRAMIGEINLCLEMGPTWFDVEF</sequence>
<evidence type="ECO:0000313" key="1">
    <source>
        <dbReference type="Proteomes" id="UP000790787"/>
    </source>
</evidence>
<reference evidence="2" key="2">
    <citation type="submission" date="2025-08" db="UniProtKB">
        <authorList>
            <consortium name="RefSeq"/>
        </authorList>
    </citation>
    <scope>IDENTIFICATION</scope>
    <source>
        <tissue evidence="2">Leaf</tissue>
    </source>
</reference>
<organism evidence="1 2">
    <name type="scientific">Nicotiana tabacum</name>
    <name type="common">Common tobacco</name>
    <dbReference type="NCBI Taxonomy" id="4097"/>
    <lineage>
        <taxon>Eukaryota</taxon>
        <taxon>Viridiplantae</taxon>
        <taxon>Streptophyta</taxon>
        <taxon>Embryophyta</taxon>
        <taxon>Tracheophyta</taxon>
        <taxon>Spermatophyta</taxon>
        <taxon>Magnoliopsida</taxon>
        <taxon>eudicotyledons</taxon>
        <taxon>Gunneridae</taxon>
        <taxon>Pentapetalae</taxon>
        <taxon>asterids</taxon>
        <taxon>lamiids</taxon>
        <taxon>Solanales</taxon>
        <taxon>Solanaceae</taxon>
        <taxon>Nicotianoideae</taxon>
        <taxon>Nicotianeae</taxon>
        <taxon>Nicotiana</taxon>
    </lineage>
</organism>
<reference evidence="1" key="1">
    <citation type="journal article" date="2014" name="Nat. Commun.">
        <title>The tobacco genome sequence and its comparison with those of tomato and potato.</title>
        <authorList>
            <person name="Sierro N."/>
            <person name="Battey J.N."/>
            <person name="Ouadi S."/>
            <person name="Bakaher N."/>
            <person name="Bovet L."/>
            <person name="Willig A."/>
            <person name="Goepfert S."/>
            <person name="Peitsch M.C."/>
            <person name="Ivanov N.V."/>
        </authorList>
    </citation>
    <scope>NUCLEOTIDE SEQUENCE [LARGE SCALE GENOMIC DNA]</scope>
</reference>
<keyword evidence="1" id="KW-1185">Reference proteome</keyword>
<protein>
    <submittedName>
        <fullName evidence="2">Uncharacterized protein LOC142165875</fullName>
    </submittedName>
</protein>
<dbReference type="RefSeq" id="XP_075080361.1">
    <property type="nucleotide sequence ID" value="XM_075224260.1"/>
</dbReference>
<accession>A0AC58S5U3</accession>
<proteinExistence type="predicted"/>
<name>A0AC58S5U3_TOBAC</name>
<gene>
    <name evidence="2" type="primary">LOC142165875</name>
</gene>
<evidence type="ECO:0000313" key="2">
    <source>
        <dbReference type="RefSeq" id="XP_075080361.1"/>
    </source>
</evidence>
<dbReference type="Proteomes" id="UP000790787">
    <property type="component" value="Chromosome 11"/>
</dbReference>